<dbReference type="EMBL" id="CAXAQS010000792">
    <property type="protein sequence ID" value="CAK9253183.1"/>
    <property type="molecule type" value="Genomic_DNA"/>
</dbReference>
<keyword evidence="7" id="KW-1185">Reference proteome</keyword>
<evidence type="ECO:0000256" key="4">
    <source>
        <dbReference type="ARBA" id="ARBA00022946"/>
    </source>
</evidence>
<dbReference type="InterPro" id="IPR003016">
    <property type="entry name" value="2-oxoA_DH_lipoyl-BS"/>
</dbReference>
<comment type="caution">
    <text evidence="6">The sequence shown here is derived from an EMBL/GenBank/DDBJ whole genome shotgun (WGS) entry which is preliminary data.</text>
</comment>
<dbReference type="InterPro" id="IPR002930">
    <property type="entry name" value="GCV_H"/>
</dbReference>
<dbReference type="CDD" id="cd06848">
    <property type="entry name" value="GCS_H"/>
    <property type="match status" value="1"/>
</dbReference>
<evidence type="ECO:0000256" key="1">
    <source>
        <dbReference type="ARBA" id="ARBA00004173"/>
    </source>
</evidence>
<evidence type="ECO:0000256" key="2">
    <source>
        <dbReference type="ARBA" id="ARBA00009249"/>
    </source>
</evidence>
<protein>
    <recommendedName>
        <fullName evidence="5">Lipoyl-binding domain-containing protein</fullName>
    </recommendedName>
</protein>
<dbReference type="SUPFAM" id="SSF51230">
    <property type="entry name" value="Single hybrid motif"/>
    <property type="match status" value="1"/>
</dbReference>
<gene>
    <name evidence="6" type="ORF">CSSPJE1EN1_LOCUS28561</name>
</gene>
<feature type="domain" description="Lipoyl-binding" evidence="5">
    <location>
        <begin position="49"/>
        <end position="124"/>
    </location>
</feature>
<name>A0ABP0VH41_9BRYO</name>
<dbReference type="PANTHER" id="PTHR11715:SF3">
    <property type="entry name" value="GLYCINE CLEAVAGE SYSTEM H PROTEIN-RELATED"/>
    <property type="match status" value="1"/>
</dbReference>
<dbReference type="InterPro" id="IPR033753">
    <property type="entry name" value="GCV_H/Fam206"/>
</dbReference>
<evidence type="ECO:0000313" key="7">
    <source>
        <dbReference type="Proteomes" id="UP001497444"/>
    </source>
</evidence>
<keyword evidence="4" id="KW-0809">Transit peptide</keyword>
<evidence type="ECO:0000313" key="6">
    <source>
        <dbReference type="EMBL" id="CAK9253183.1"/>
    </source>
</evidence>
<dbReference type="Proteomes" id="UP001497444">
    <property type="component" value="Unassembled WGS sequence"/>
</dbReference>
<dbReference type="Pfam" id="PF01597">
    <property type="entry name" value="GCV_H"/>
    <property type="match status" value="1"/>
</dbReference>
<comment type="similarity">
    <text evidence="2">Belongs to the GcvH family.</text>
</comment>
<dbReference type="InterPro" id="IPR000089">
    <property type="entry name" value="Biotin_lipoyl"/>
</dbReference>
<dbReference type="InterPro" id="IPR011053">
    <property type="entry name" value="Single_hybrid_motif"/>
</dbReference>
<keyword evidence="3" id="KW-0450">Lipoyl</keyword>
<evidence type="ECO:0000259" key="5">
    <source>
        <dbReference type="PROSITE" id="PS50968"/>
    </source>
</evidence>
<reference evidence="6" key="1">
    <citation type="submission" date="2024-02" db="EMBL/GenBank/DDBJ databases">
        <authorList>
            <consortium name="ELIXIR-Norway"/>
            <consortium name="Elixir Norway"/>
        </authorList>
    </citation>
    <scope>NUCLEOTIDE SEQUENCE</scope>
</reference>
<dbReference type="PANTHER" id="PTHR11715">
    <property type="entry name" value="GLYCINE CLEAVAGE SYSTEM H PROTEIN"/>
    <property type="match status" value="1"/>
</dbReference>
<dbReference type="PROSITE" id="PS50968">
    <property type="entry name" value="BIOTINYL_LIPOYL"/>
    <property type="match status" value="1"/>
</dbReference>
<evidence type="ECO:0000256" key="3">
    <source>
        <dbReference type="ARBA" id="ARBA00022823"/>
    </source>
</evidence>
<sequence length="203" mass="21894">MSSVNLSRLQLSRRDDLTGDVDRADVAAVVAALLQNPTSYKNTKLSVVNIEVGITNHAASALGDIVFVDLPAVGASFSAGDSFGSVESVKAASDVYCPVGGSVLSVNSVASVTIRSKTIIMSTGLRLQAAREVFRGETFHLRYLLLVSRSHQFEICAFLSSLRRKDSAMKEVTVVHSSDCFRASKVHSLPTELMLQRARIYSN</sequence>
<proteinExistence type="inferred from homology"/>
<accession>A0ABP0VH41</accession>
<organism evidence="6 7">
    <name type="scientific">Sphagnum jensenii</name>
    <dbReference type="NCBI Taxonomy" id="128206"/>
    <lineage>
        <taxon>Eukaryota</taxon>
        <taxon>Viridiplantae</taxon>
        <taxon>Streptophyta</taxon>
        <taxon>Embryophyta</taxon>
        <taxon>Bryophyta</taxon>
        <taxon>Sphagnophytina</taxon>
        <taxon>Sphagnopsida</taxon>
        <taxon>Sphagnales</taxon>
        <taxon>Sphagnaceae</taxon>
        <taxon>Sphagnum</taxon>
    </lineage>
</organism>
<dbReference type="PROSITE" id="PS00189">
    <property type="entry name" value="LIPOYL"/>
    <property type="match status" value="1"/>
</dbReference>
<dbReference type="Gene3D" id="2.40.50.100">
    <property type="match status" value="1"/>
</dbReference>
<comment type="subcellular location">
    <subcellularLocation>
        <location evidence="1">Mitochondrion</location>
    </subcellularLocation>
</comment>